<dbReference type="PANTHER" id="PTHR43364:SF4">
    <property type="entry name" value="NAD(P)-LINKED OXIDOREDUCTASE SUPERFAMILY PROTEIN"/>
    <property type="match status" value="1"/>
</dbReference>
<dbReference type="PRINTS" id="PR00069">
    <property type="entry name" value="ALDKETRDTASE"/>
</dbReference>
<proteinExistence type="predicted"/>
<dbReference type="Gene3D" id="3.20.20.100">
    <property type="entry name" value="NADP-dependent oxidoreductase domain"/>
    <property type="match status" value="1"/>
</dbReference>
<dbReference type="PANTHER" id="PTHR43364">
    <property type="entry name" value="NADH-SPECIFIC METHYLGLYOXAL REDUCTASE-RELATED"/>
    <property type="match status" value="1"/>
</dbReference>
<accession>A0A382CMH1</accession>
<evidence type="ECO:0000256" key="1">
    <source>
        <dbReference type="ARBA" id="ARBA00023002"/>
    </source>
</evidence>
<dbReference type="GO" id="GO:0016491">
    <property type="term" value="F:oxidoreductase activity"/>
    <property type="evidence" value="ECO:0007669"/>
    <property type="project" value="UniProtKB-KW"/>
</dbReference>
<dbReference type="PROSITE" id="PS00062">
    <property type="entry name" value="ALDOKETO_REDUCTASE_2"/>
    <property type="match status" value="1"/>
</dbReference>
<organism evidence="3">
    <name type="scientific">marine metagenome</name>
    <dbReference type="NCBI Taxonomy" id="408172"/>
    <lineage>
        <taxon>unclassified sequences</taxon>
        <taxon>metagenomes</taxon>
        <taxon>ecological metagenomes</taxon>
    </lineage>
</organism>
<dbReference type="InterPro" id="IPR020471">
    <property type="entry name" value="AKR"/>
</dbReference>
<dbReference type="AlphaFoldDB" id="A0A382CMH1"/>
<protein>
    <recommendedName>
        <fullName evidence="2">NADP-dependent oxidoreductase domain-containing protein</fullName>
    </recommendedName>
</protein>
<feature type="domain" description="NADP-dependent oxidoreductase" evidence="2">
    <location>
        <begin position="16"/>
        <end position="294"/>
    </location>
</feature>
<dbReference type="InterPro" id="IPR050523">
    <property type="entry name" value="AKR_Detox_Biosynth"/>
</dbReference>
<dbReference type="SUPFAM" id="SSF51430">
    <property type="entry name" value="NAD(P)-linked oxidoreductase"/>
    <property type="match status" value="1"/>
</dbReference>
<evidence type="ECO:0000313" key="3">
    <source>
        <dbReference type="EMBL" id="SVB27408.1"/>
    </source>
</evidence>
<dbReference type="EMBL" id="UINC01035266">
    <property type="protein sequence ID" value="SVB27408.1"/>
    <property type="molecule type" value="Genomic_DNA"/>
</dbReference>
<dbReference type="InterPro" id="IPR023210">
    <property type="entry name" value="NADP_OxRdtase_dom"/>
</dbReference>
<gene>
    <name evidence="3" type="ORF">METZ01_LOCUS180262</name>
</gene>
<dbReference type="InterPro" id="IPR018170">
    <property type="entry name" value="Aldo/ket_reductase_CS"/>
</dbReference>
<dbReference type="GO" id="GO:0005829">
    <property type="term" value="C:cytosol"/>
    <property type="evidence" value="ECO:0007669"/>
    <property type="project" value="TreeGrafter"/>
</dbReference>
<sequence length="302" mass="32638">MQTRRLGIDGPEVPVICLGAWPLGGGMGVVTDDQAIATVHASIDSGANFIDTAEGYRTSESVLGKAIKGRRHEVIIATKLSGDHSLEHMTSAVENSLRSLGTDYLDLYQLHGPRPATPIEETMLNLEKLRDAGKVRYIGVSNFSGDQHREAIGFGMIHSSQPRYNMLYRVPEEDILPTCLELGIGVIPHSPLAKAMLTGKYQPGHIFNSDDERISKPEFKNDVFVPAMAIVEKLLGWAADHGHSGTQLAIAWTLAHPAVTSCIVGAKTPEQATYNADAGNWQLSANDMSEIAGILGSFQLVK</sequence>
<keyword evidence="1" id="KW-0560">Oxidoreductase</keyword>
<evidence type="ECO:0000259" key="2">
    <source>
        <dbReference type="Pfam" id="PF00248"/>
    </source>
</evidence>
<dbReference type="Pfam" id="PF00248">
    <property type="entry name" value="Aldo_ket_red"/>
    <property type="match status" value="1"/>
</dbReference>
<name>A0A382CMH1_9ZZZZ</name>
<dbReference type="CDD" id="cd19084">
    <property type="entry name" value="AKR_AKR11B1-like"/>
    <property type="match status" value="1"/>
</dbReference>
<reference evidence="3" key="1">
    <citation type="submission" date="2018-05" db="EMBL/GenBank/DDBJ databases">
        <authorList>
            <person name="Lanie J.A."/>
            <person name="Ng W.-L."/>
            <person name="Kazmierczak K.M."/>
            <person name="Andrzejewski T.M."/>
            <person name="Davidsen T.M."/>
            <person name="Wayne K.J."/>
            <person name="Tettelin H."/>
            <person name="Glass J.I."/>
            <person name="Rusch D."/>
            <person name="Podicherti R."/>
            <person name="Tsui H.-C.T."/>
            <person name="Winkler M.E."/>
        </authorList>
    </citation>
    <scope>NUCLEOTIDE SEQUENCE</scope>
</reference>
<dbReference type="InterPro" id="IPR036812">
    <property type="entry name" value="NAD(P)_OxRdtase_dom_sf"/>
</dbReference>